<dbReference type="EMBL" id="BARW01042806">
    <property type="protein sequence ID" value="GAJ16544.1"/>
    <property type="molecule type" value="Genomic_DNA"/>
</dbReference>
<proteinExistence type="predicted"/>
<protein>
    <submittedName>
        <fullName evidence="1">Uncharacterized protein</fullName>
    </submittedName>
</protein>
<evidence type="ECO:0000313" key="1">
    <source>
        <dbReference type="EMBL" id="GAJ16544.1"/>
    </source>
</evidence>
<accession>X1UGA0</accession>
<organism evidence="1">
    <name type="scientific">marine sediment metagenome</name>
    <dbReference type="NCBI Taxonomy" id="412755"/>
    <lineage>
        <taxon>unclassified sequences</taxon>
        <taxon>metagenomes</taxon>
        <taxon>ecological metagenomes</taxon>
    </lineage>
</organism>
<feature type="non-terminal residue" evidence="1">
    <location>
        <position position="31"/>
    </location>
</feature>
<gene>
    <name evidence="1" type="ORF">S12H4_63180</name>
</gene>
<reference evidence="1" key="1">
    <citation type="journal article" date="2014" name="Front. Microbiol.">
        <title>High frequency of phylogenetically diverse reductive dehalogenase-homologous genes in deep subseafloor sedimentary metagenomes.</title>
        <authorList>
            <person name="Kawai M."/>
            <person name="Futagami T."/>
            <person name="Toyoda A."/>
            <person name="Takaki Y."/>
            <person name="Nishi S."/>
            <person name="Hori S."/>
            <person name="Arai W."/>
            <person name="Tsubouchi T."/>
            <person name="Morono Y."/>
            <person name="Uchiyama I."/>
            <person name="Ito T."/>
            <person name="Fujiyama A."/>
            <person name="Inagaki F."/>
            <person name="Takami H."/>
        </authorList>
    </citation>
    <scope>NUCLEOTIDE SEQUENCE</scope>
    <source>
        <strain evidence="1">Expedition CK06-06</strain>
    </source>
</reference>
<name>X1UGA0_9ZZZZ</name>
<comment type="caution">
    <text evidence="1">The sequence shown here is derived from an EMBL/GenBank/DDBJ whole genome shotgun (WGS) entry which is preliminary data.</text>
</comment>
<dbReference type="AlphaFoldDB" id="X1UGA0"/>
<sequence length="31" mass="3315">MIILLPSSKILIYNPKKLKSSSNLGISGVSL</sequence>